<dbReference type="InterPro" id="IPR003602">
    <property type="entry name" value="Topo_IA_DNA-bd_dom"/>
</dbReference>
<comment type="similarity">
    <text evidence="2 7">Belongs to the type IA topoisomerase family.</text>
</comment>
<dbReference type="PRINTS" id="PR00417">
    <property type="entry name" value="PRTPISMRASEI"/>
</dbReference>
<keyword evidence="4 7" id="KW-0799">Topoisomerase</keyword>
<evidence type="ECO:0000256" key="5">
    <source>
        <dbReference type="ARBA" id="ARBA00023125"/>
    </source>
</evidence>
<dbReference type="PROSITE" id="PS00396">
    <property type="entry name" value="TOPO_IA_1"/>
    <property type="match status" value="1"/>
</dbReference>
<evidence type="ECO:0000313" key="9">
    <source>
        <dbReference type="EMBL" id="JAP91428.1"/>
    </source>
</evidence>
<proteinExistence type="inferred from homology"/>
<dbReference type="Pfam" id="PF23546">
    <property type="entry name" value="Zn_ribbon_TOP3B"/>
    <property type="match status" value="1"/>
</dbReference>
<name>A0A146K4X1_9EUKA</name>
<dbReference type="EC" id="5.6.2.1" evidence="3 7"/>
<evidence type="ECO:0000256" key="3">
    <source>
        <dbReference type="ARBA" id="ARBA00012891"/>
    </source>
</evidence>
<sequence>RCLQKLDKPDKNLSDSVEVRQELDLKVGVAFTRFQTKFFNEKYSNLNTQTVSYGPCQTPTLNFCVERVEEINKFKPQKMYGLQIKFDKFDVFYHQESLQREIIEEMLAKLKGEDFTVKQIKTKTEKSTRPMGMNTVNLLKKASEKLHTGPADAMHRAEQLYMDGYITYPRTESSSYPSSFNHKEVVDQIAQSTMYKEICSKIQGFKPRQGVDAGDHPPITPTSKHFDGSDSFYNLVVKNYLASLLPDAEYEISDYIMEAKGYQFVFRTRKYINEGWHIVYRGSAEDDIEQILSSDLQLNQVLKPTGTSITERFTKPPGHLTESALLSLMEKNQIGTDASMATHIQNILDRNYVKLGPNRTLIPTELGVQLINGLKIIDRDLVHSQLRAQMEAELNKVALGKQSKQNMLDVQLRNYLSKFTFFKQNINLMDQLFEAKFQVMKSAGKPFIQCAQCHKFTKLISSVPQRIYCQTCDRIYQVVQNGKLIEINKTCPCGQKCLSSLISGKDKHTPFCPKCFTDGLEENDVEYQTYFSQPKKQVKNITCNVCLADCDLSLRKKYVGECECSETGEFDHKICKLPEQKPKEPEIEDIVIEFDGLVIEFNEPKKADVQKEEIKLKSKLYLDVVSHQNAQILCSSCQFIANLPPGKAELLDEMCQCGRKKVKIVTKAGEAVGCAFCELEGVQMTESKFVHQDLRKKKYFKGKQQGK</sequence>
<reference evidence="9" key="1">
    <citation type="submission" date="2015-07" db="EMBL/GenBank/DDBJ databases">
        <title>Adaptation to a free-living lifestyle via gene acquisitions in the diplomonad Trepomonas sp. PC1.</title>
        <authorList>
            <person name="Xu F."/>
            <person name="Jerlstrom-Hultqvist J."/>
            <person name="Kolisko M."/>
            <person name="Simpson A.G.B."/>
            <person name="Roger A.J."/>
            <person name="Svard S.G."/>
            <person name="Andersson J.O."/>
        </authorList>
    </citation>
    <scope>NUCLEOTIDE SEQUENCE</scope>
    <source>
        <strain evidence="9">PC1</strain>
    </source>
</reference>
<dbReference type="InterPro" id="IPR023405">
    <property type="entry name" value="Topo_IA_core_domain"/>
</dbReference>
<dbReference type="GO" id="GO:0005634">
    <property type="term" value="C:nucleus"/>
    <property type="evidence" value="ECO:0007669"/>
    <property type="project" value="TreeGrafter"/>
</dbReference>
<evidence type="ECO:0000256" key="1">
    <source>
        <dbReference type="ARBA" id="ARBA00000213"/>
    </source>
</evidence>
<dbReference type="InterPro" id="IPR000380">
    <property type="entry name" value="Topo_IA"/>
</dbReference>
<dbReference type="InterPro" id="IPR013826">
    <property type="entry name" value="Topo_IA_cen_sub3"/>
</dbReference>
<dbReference type="InterPro" id="IPR003601">
    <property type="entry name" value="Topo_IA_2"/>
</dbReference>
<dbReference type="GO" id="GO:0003917">
    <property type="term" value="F:DNA topoisomerase type I (single strand cut, ATP-independent) activity"/>
    <property type="evidence" value="ECO:0007669"/>
    <property type="project" value="UniProtKB-EC"/>
</dbReference>
<dbReference type="InterPro" id="IPR023406">
    <property type="entry name" value="Topo_IA_AS"/>
</dbReference>
<dbReference type="InterPro" id="IPR013825">
    <property type="entry name" value="Topo_IA_cen_sub2"/>
</dbReference>
<dbReference type="GO" id="GO:0006265">
    <property type="term" value="P:DNA topological change"/>
    <property type="evidence" value="ECO:0007669"/>
    <property type="project" value="InterPro"/>
</dbReference>
<evidence type="ECO:0000256" key="4">
    <source>
        <dbReference type="ARBA" id="ARBA00023029"/>
    </source>
</evidence>
<keyword evidence="5 7" id="KW-0238">DNA-binding</keyword>
<organism evidence="9">
    <name type="scientific">Trepomonas sp. PC1</name>
    <dbReference type="NCBI Taxonomy" id="1076344"/>
    <lineage>
        <taxon>Eukaryota</taxon>
        <taxon>Metamonada</taxon>
        <taxon>Diplomonadida</taxon>
        <taxon>Hexamitidae</taxon>
        <taxon>Hexamitinae</taxon>
        <taxon>Trepomonas</taxon>
    </lineage>
</organism>
<dbReference type="Gene3D" id="1.10.290.10">
    <property type="entry name" value="Topoisomerase I, domain 4"/>
    <property type="match status" value="1"/>
</dbReference>
<dbReference type="GO" id="GO:0006310">
    <property type="term" value="P:DNA recombination"/>
    <property type="evidence" value="ECO:0007669"/>
    <property type="project" value="TreeGrafter"/>
</dbReference>
<dbReference type="SMART" id="SM00436">
    <property type="entry name" value="TOP1Bc"/>
    <property type="match status" value="1"/>
</dbReference>
<dbReference type="SUPFAM" id="SSF56712">
    <property type="entry name" value="Prokaryotic type I DNA topoisomerase"/>
    <property type="match status" value="1"/>
</dbReference>
<evidence type="ECO:0000256" key="7">
    <source>
        <dbReference type="RuleBase" id="RU362092"/>
    </source>
</evidence>
<dbReference type="GO" id="GO:0006281">
    <property type="term" value="P:DNA repair"/>
    <property type="evidence" value="ECO:0007669"/>
    <property type="project" value="TreeGrafter"/>
</dbReference>
<evidence type="ECO:0000259" key="8">
    <source>
        <dbReference type="PROSITE" id="PS52039"/>
    </source>
</evidence>
<dbReference type="GO" id="GO:0003677">
    <property type="term" value="F:DNA binding"/>
    <property type="evidence" value="ECO:0007669"/>
    <property type="project" value="UniProtKB-KW"/>
</dbReference>
<dbReference type="AlphaFoldDB" id="A0A146K4X1"/>
<evidence type="ECO:0000256" key="2">
    <source>
        <dbReference type="ARBA" id="ARBA00009446"/>
    </source>
</evidence>
<dbReference type="EMBL" id="GDID01005178">
    <property type="protein sequence ID" value="JAP91428.1"/>
    <property type="molecule type" value="Transcribed_RNA"/>
</dbReference>
<dbReference type="SMART" id="SM00437">
    <property type="entry name" value="TOP1Ac"/>
    <property type="match status" value="1"/>
</dbReference>
<dbReference type="PROSITE" id="PS52039">
    <property type="entry name" value="TOPO_IA_2"/>
    <property type="match status" value="1"/>
</dbReference>
<feature type="non-terminal residue" evidence="9">
    <location>
        <position position="1"/>
    </location>
</feature>
<comment type="catalytic activity">
    <reaction evidence="1 7">
        <text>ATP-independent breakage of single-stranded DNA, followed by passage and rejoining.</text>
        <dbReference type="EC" id="5.6.2.1"/>
    </reaction>
</comment>
<comment type="function">
    <text evidence="7">Introduces a single-strand break via transesterification at a target site in duplex DNA. Releases the supercoiling and torsional tension of DNA introduced during the DNA replication and transcription by transiently cleaving and rejoining one strand of the DNA duplex. The scissile phosphodiester is attacked by the catalytic tyrosine of the enzyme, resulting in the formation of a DNA-(5'-phosphotyrosyl)-enzyme intermediate and the expulsion of a 3'-OH DNA strand.</text>
</comment>
<dbReference type="Pfam" id="PF01131">
    <property type="entry name" value="Topoisom_bac"/>
    <property type="match status" value="1"/>
</dbReference>
<dbReference type="Gene3D" id="1.10.460.10">
    <property type="entry name" value="Topoisomerase I, domain 2"/>
    <property type="match status" value="1"/>
</dbReference>
<feature type="domain" description="Topo IA-type catalytic" evidence="8">
    <location>
        <begin position="10"/>
        <end position="419"/>
    </location>
</feature>
<dbReference type="InterPro" id="IPR013497">
    <property type="entry name" value="Topo_IA_cen"/>
</dbReference>
<evidence type="ECO:0000256" key="6">
    <source>
        <dbReference type="ARBA" id="ARBA00023235"/>
    </source>
</evidence>
<accession>A0A146K4X1</accession>
<dbReference type="CDD" id="cd00186">
    <property type="entry name" value="TOP1Ac"/>
    <property type="match status" value="1"/>
</dbReference>
<protein>
    <recommendedName>
        <fullName evidence="3 7">DNA topoisomerase</fullName>
        <ecNumber evidence="3 7">5.6.2.1</ecNumber>
    </recommendedName>
</protein>
<dbReference type="InterPro" id="IPR013824">
    <property type="entry name" value="Topo_IA_cen_sub1"/>
</dbReference>
<dbReference type="InterPro" id="IPR056452">
    <property type="entry name" value="Zn_ribbon_TOP3B"/>
</dbReference>
<gene>
    <name evidence="9" type="ORF">TPC1_16970</name>
</gene>
<feature type="non-terminal residue" evidence="9">
    <location>
        <position position="707"/>
    </location>
</feature>
<dbReference type="PANTHER" id="PTHR11390">
    <property type="entry name" value="PROKARYOTIC DNA TOPOISOMERASE"/>
    <property type="match status" value="1"/>
</dbReference>
<dbReference type="Gene3D" id="2.70.20.10">
    <property type="entry name" value="Topoisomerase I, domain 3"/>
    <property type="match status" value="1"/>
</dbReference>
<keyword evidence="6 7" id="KW-0413">Isomerase</keyword>
<dbReference type="PANTHER" id="PTHR11390:SF20">
    <property type="entry name" value="DNA TOPOISOMERASE 3-BETA-1"/>
    <property type="match status" value="1"/>
</dbReference>